<name>A0A2T7NU23_POMCA</name>
<evidence type="ECO:0000313" key="1">
    <source>
        <dbReference type="EMBL" id="PVD24677.1"/>
    </source>
</evidence>
<dbReference type="AlphaFoldDB" id="A0A2T7NU23"/>
<protein>
    <submittedName>
        <fullName evidence="1">Uncharacterized protein</fullName>
    </submittedName>
</protein>
<sequence length="164" mass="18150">MTGVKVWLDSSLVKTFPGATEDITVTTDLSLQANQRGRVVNITRNLVSPSDKVPLLNICEVQNFPLADCYAGRYGKKCTSECGRCRDNKACDPVYGTCPDGCSEGFETQLCQSKPPSKTFNEYENTSFSKDIYETVEQPGDCNQGSLYTSLDLPDDVYENMTVR</sequence>
<evidence type="ECO:0000313" key="2">
    <source>
        <dbReference type="Proteomes" id="UP000245119"/>
    </source>
</evidence>
<reference evidence="1 2" key="1">
    <citation type="submission" date="2018-04" db="EMBL/GenBank/DDBJ databases">
        <title>The genome of golden apple snail Pomacea canaliculata provides insight into stress tolerance and invasive adaptation.</title>
        <authorList>
            <person name="Liu C."/>
            <person name="Liu B."/>
            <person name="Ren Y."/>
            <person name="Zhang Y."/>
            <person name="Wang H."/>
            <person name="Li S."/>
            <person name="Jiang F."/>
            <person name="Yin L."/>
            <person name="Zhang G."/>
            <person name="Qian W."/>
            <person name="Fan W."/>
        </authorList>
    </citation>
    <scope>NUCLEOTIDE SEQUENCE [LARGE SCALE GENOMIC DNA]</scope>
    <source>
        <strain evidence="1">SZHN2017</strain>
        <tissue evidence="1">Muscle</tissue>
    </source>
</reference>
<dbReference type="Proteomes" id="UP000245119">
    <property type="component" value="Linkage Group LG9"/>
</dbReference>
<gene>
    <name evidence="1" type="ORF">C0Q70_15162</name>
</gene>
<accession>A0A2T7NU23</accession>
<comment type="caution">
    <text evidence="1">The sequence shown here is derived from an EMBL/GenBank/DDBJ whole genome shotgun (WGS) entry which is preliminary data.</text>
</comment>
<proteinExistence type="predicted"/>
<keyword evidence="2" id="KW-1185">Reference proteome</keyword>
<dbReference type="EMBL" id="PZQS01000009">
    <property type="protein sequence ID" value="PVD24677.1"/>
    <property type="molecule type" value="Genomic_DNA"/>
</dbReference>
<dbReference type="OrthoDB" id="6159004at2759"/>
<dbReference type="Gene3D" id="2.170.300.10">
    <property type="entry name" value="Tie2 ligand-binding domain superfamily"/>
    <property type="match status" value="1"/>
</dbReference>
<organism evidence="1 2">
    <name type="scientific">Pomacea canaliculata</name>
    <name type="common">Golden apple snail</name>
    <dbReference type="NCBI Taxonomy" id="400727"/>
    <lineage>
        <taxon>Eukaryota</taxon>
        <taxon>Metazoa</taxon>
        <taxon>Spiralia</taxon>
        <taxon>Lophotrochozoa</taxon>
        <taxon>Mollusca</taxon>
        <taxon>Gastropoda</taxon>
        <taxon>Caenogastropoda</taxon>
        <taxon>Architaenioglossa</taxon>
        <taxon>Ampullarioidea</taxon>
        <taxon>Ampullariidae</taxon>
        <taxon>Pomacea</taxon>
    </lineage>
</organism>